<dbReference type="PANTHER" id="PTHR12860">
    <property type="entry name" value="SIGNAL RECOGNITION PARTICLE 68 KDA PROTEIN"/>
    <property type="match status" value="1"/>
</dbReference>
<dbReference type="GO" id="GO:0005829">
    <property type="term" value="C:cytosol"/>
    <property type="evidence" value="ECO:0007669"/>
    <property type="project" value="UniProtKB-ARBA"/>
</dbReference>
<dbReference type="GO" id="GO:0030942">
    <property type="term" value="F:endoplasmic reticulum signal peptide binding"/>
    <property type="evidence" value="ECO:0007669"/>
    <property type="project" value="InterPro"/>
</dbReference>
<proteinExistence type="inferred from homology"/>
<evidence type="ECO:0000256" key="2">
    <source>
        <dbReference type="ARBA" id="ARBA00004496"/>
    </source>
</evidence>
<sequence>MEIGDSRPKSSDQINNPKFSINVLQLLKSSQMQHGLRFGDYTRYRRYCTARLRRLYKSLKFTHGRGKYNKRAITATTVTEVRFLHLVLYTAERAWSHAMEKRQLPDGPNARQRSYLIGRLRKAVKWATLFAELCAIKGDSRTSLEAEAYASYMKGNLLFEKDQNWDVALKSFKNARAVYEELGKYGDLENQVLCRERVEDLEPSIRYCLHKIGNSNLQTSDLMHIGEMEGPALDLFKAKLEAVMAEALSQQAASMNEFHWLGHKFPISNAKTRVSILKAQDLEKDLHGPTADSLPAEKRLVIFDKIFGAYHEARSCIRNDLVTAGNSENMKDDLSGLDKAIGVVLGQWTIERNQLLVSIAKSKLSKFHDDKNEKVTKPEELVRLYDLLLQNTTDLSDLVSSGRDRKPEELAFAEECAVKSLVFRAHRCFYLAKSYSLAGKRAEAYALYCRAGSLANDALKQLQSLTSVDQVMVKELKMLCDDSRSNGCVEHATGIIEEEKAPENLSKRISTISLNGVDKKLEKYLTEKLDTYESAVGDSTTKGAPRIEAFPPAFQAIPRNPIVLDLAYNTIEFPSLENRMKKDRKGFMSRLWR</sequence>
<evidence type="ECO:0000313" key="13">
    <source>
        <dbReference type="EMBL" id="GFZ17317.1"/>
    </source>
</evidence>
<dbReference type="GO" id="GO:0005786">
    <property type="term" value="C:signal recognition particle, endoplasmic reticulum targeting"/>
    <property type="evidence" value="ECO:0007669"/>
    <property type="project" value="UniProtKB-KW"/>
</dbReference>
<comment type="function">
    <text evidence="12">Component of the signal recognition particle (SRP) complex, a ribonucleoprotein complex that mediates the cotranslational targeting of secretory and membrane proteins to the endoplasmic reticulum (ER). The SRP complex interacts with the signal sequence in nascent secretory and membrane proteins and directs them to the membrane of the ER.</text>
</comment>
<keyword evidence="9" id="KW-0539">Nucleus</keyword>
<gene>
    <name evidence="13" type="ORF">Acr_26g0005870</name>
</gene>
<comment type="similarity">
    <text evidence="4 12">Belongs to the SRP68 family.</text>
</comment>
<dbReference type="GO" id="GO:0006614">
    <property type="term" value="P:SRP-dependent cotranslational protein targeting to membrane"/>
    <property type="evidence" value="ECO:0007669"/>
    <property type="project" value="InterPro"/>
</dbReference>
<dbReference type="Proteomes" id="UP000585474">
    <property type="component" value="Unassembled WGS sequence"/>
</dbReference>
<dbReference type="InterPro" id="IPR038253">
    <property type="entry name" value="SRP68_N_sf"/>
</dbReference>
<reference evidence="13 14" key="1">
    <citation type="submission" date="2019-07" db="EMBL/GenBank/DDBJ databases">
        <title>De Novo Assembly of kiwifruit Actinidia rufa.</title>
        <authorList>
            <person name="Sugita-Konishi S."/>
            <person name="Sato K."/>
            <person name="Mori E."/>
            <person name="Abe Y."/>
            <person name="Kisaki G."/>
            <person name="Hamano K."/>
            <person name="Suezawa K."/>
            <person name="Otani M."/>
            <person name="Fukuda T."/>
            <person name="Manabe T."/>
            <person name="Gomi K."/>
            <person name="Tabuchi M."/>
            <person name="Akimitsu K."/>
            <person name="Kataoka I."/>
        </authorList>
    </citation>
    <scope>NUCLEOTIDE SEQUENCE [LARGE SCALE GENOMIC DNA]</scope>
    <source>
        <strain evidence="14">cv. Fuchu</strain>
    </source>
</reference>
<dbReference type="PANTHER" id="PTHR12860:SF0">
    <property type="entry name" value="SIGNAL RECOGNITION PARTICLE SUBUNIT SRP68"/>
    <property type="match status" value="1"/>
</dbReference>
<dbReference type="InterPro" id="IPR026258">
    <property type="entry name" value="SRP68"/>
</dbReference>
<keyword evidence="10 12" id="KW-0687">Ribonucleoprotein</keyword>
<dbReference type="FunFam" id="1.10.3450.40:FF:000001">
    <property type="entry name" value="Signal recognition particle subunit SRP68"/>
    <property type="match status" value="1"/>
</dbReference>
<protein>
    <recommendedName>
        <fullName evidence="11 12">Signal recognition particle subunit SRP68</fullName>
        <shortName evidence="12">SRP68</shortName>
    </recommendedName>
</protein>
<evidence type="ECO:0000256" key="12">
    <source>
        <dbReference type="PIRNR" id="PIRNR038995"/>
    </source>
</evidence>
<dbReference type="Gene3D" id="1.10.3450.40">
    <property type="entry name" value="Signal recognition particle, SRP68 subunit, RNA-binding domain"/>
    <property type="match status" value="1"/>
</dbReference>
<keyword evidence="14" id="KW-1185">Reference proteome</keyword>
<keyword evidence="8 12" id="KW-0733">Signal recognition particle</keyword>
<evidence type="ECO:0000256" key="10">
    <source>
        <dbReference type="ARBA" id="ARBA00023274"/>
    </source>
</evidence>
<dbReference type="Pfam" id="PF16969">
    <property type="entry name" value="SRP68"/>
    <property type="match status" value="1"/>
</dbReference>
<evidence type="ECO:0000256" key="8">
    <source>
        <dbReference type="ARBA" id="ARBA00023135"/>
    </source>
</evidence>
<dbReference type="GO" id="GO:0005730">
    <property type="term" value="C:nucleolus"/>
    <property type="evidence" value="ECO:0007669"/>
    <property type="project" value="UniProtKB-SubCell"/>
</dbReference>
<name>A0A7J0H2J8_9ERIC</name>
<keyword evidence="7 12" id="KW-0694">RNA-binding</keyword>
<dbReference type="EMBL" id="BJWL01000026">
    <property type="protein sequence ID" value="GFZ17317.1"/>
    <property type="molecule type" value="Genomic_DNA"/>
</dbReference>
<accession>A0A7J0H2J8</accession>
<dbReference type="GO" id="GO:0008312">
    <property type="term" value="F:7S RNA binding"/>
    <property type="evidence" value="ECO:0007669"/>
    <property type="project" value="InterPro"/>
</dbReference>
<dbReference type="CDD" id="cd15481">
    <property type="entry name" value="SRP68-RBD"/>
    <property type="match status" value="1"/>
</dbReference>
<dbReference type="PIRSF" id="PIRSF038995">
    <property type="entry name" value="SRP68"/>
    <property type="match status" value="1"/>
</dbReference>
<organism evidence="13 14">
    <name type="scientific">Actinidia rufa</name>
    <dbReference type="NCBI Taxonomy" id="165716"/>
    <lineage>
        <taxon>Eukaryota</taxon>
        <taxon>Viridiplantae</taxon>
        <taxon>Streptophyta</taxon>
        <taxon>Embryophyta</taxon>
        <taxon>Tracheophyta</taxon>
        <taxon>Spermatophyta</taxon>
        <taxon>Magnoliopsida</taxon>
        <taxon>eudicotyledons</taxon>
        <taxon>Gunneridae</taxon>
        <taxon>Pentapetalae</taxon>
        <taxon>asterids</taxon>
        <taxon>Ericales</taxon>
        <taxon>Actinidiaceae</taxon>
        <taxon>Actinidia</taxon>
    </lineage>
</organism>
<evidence type="ECO:0000313" key="14">
    <source>
        <dbReference type="Proteomes" id="UP000585474"/>
    </source>
</evidence>
<dbReference type="GO" id="GO:0005783">
    <property type="term" value="C:endoplasmic reticulum"/>
    <property type="evidence" value="ECO:0007669"/>
    <property type="project" value="UniProtKB-SubCell"/>
</dbReference>
<evidence type="ECO:0000256" key="9">
    <source>
        <dbReference type="ARBA" id="ARBA00023242"/>
    </source>
</evidence>
<evidence type="ECO:0000256" key="3">
    <source>
        <dbReference type="ARBA" id="ARBA00004604"/>
    </source>
</evidence>
<evidence type="ECO:0000256" key="1">
    <source>
        <dbReference type="ARBA" id="ARBA00004240"/>
    </source>
</evidence>
<comment type="subcellular location">
    <subcellularLocation>
        <location evidence="2 12">Cytoplasm</location>
    </subcellularLocation>
    <subcellularLocation>
        <location evidence="1">Endoplasmic reticulum</location>
    </subcellularLocation>
    <subcellularLocation>
        <location evidence="3">Nucleus</location>
        <location evidence="3">Nucleolus</location>
    </subcellularLocation>
</comment>
<evidence type="ECO:0000256" key="6">
    <source>
        <dbReference type="ARBA" id="ARBA00022824"/>
    </source>
</evidence>
<keyword evidence="6" id="KW-0256">Endoplasmic reticulum</keyword>
<evidence type="ECO:0000256" key="7">
    <source>
        <dbReference type="ARBA" id="ARBA00022884"/>
    </source>
</evidence>
<dbReference type="OrthoDB" id="10255118at2759"/>
<comment type="caution">
    <text evidence="13">The sequence shown here is derived from an EMBL/GenBank/DDBJ whole genome shotgun (WGS) entry which is preliminary data.</text>
</comment>
<dbReference type="InterPro" id="IPR034652">
    <property type="entry name" value="SRP68-RBD"/>
</dbReference>
<keyword evidence="5 12" id="KW-0963">Cytoplasm</keyword>
<dbReference type="AlphaFoldDB" id="A0A7J0H2J8"/>
<dbReference type="GO" id="GO:0005047">
    <property type="term" value="F:signal recognition particle binding"/>
    <property type="evidence" value="ECO:0007669"/>
    <property type="project" value="InterPro"/>
</dbReference>
<evidence type="ECO:0000256" key="4">
    <source>
        <dbReference type="ARBA" id="ARBA00009352"/>
    </source>
</evidence>
<evidence type="ECO:0000256" key="5">
    <source>
        <dbReference type="ARBA" id="ARBA00022490"/>
    </source>
</evidence>
<evidence type="ECO:0000256" key="11">
    <source>
        <dbReference type="ARBA" id="ARBA00029498"/>
    </source>
</evidence>